<evidence type="ECO:0000313" key="1">
    <source>
        <dbReference type="EMBL" id="CAI9173840.1"/>
    </source>
</evidence>
<name>A0ABN8ZK02_RANTA</name>
<dbReference type="Proteomes" id="UP001176941">
    <property type="component" value="Chromosome 34"/>
</dbReference>
<organism evidence="1 2">
    <name type="scientific">Rangifer tarandus platyrhynchus</name>
    <name type="common">Svalbard reindeer</name>
    <dbReference type="NCBI Taxonomy" id="3082113"/>
    <lineage>
        <taxon>Eukaryota</taxon>
        <taxon>Metazoa</taxon>
        <taxon>Chordata</taxon>
        <taxon>Craniata</taxon>
        <taxon>Vertebrata</taxon>
        <taxon>Euteleostomi</taxon>
        <taxon>Mammalia</taxon>
        <taxon>Eutheria</taxon>
        <taxon>Laurasiatheria</taxon>
        <taxon>Artiodactyla</taxon>
        <taxon>Ruminantia</taxon>
        <taxon>Pecora</taxon>
        <taxon>Cervidae</taxon>
        <taxon>Odocoileinae</taxon>
        <taxon>Rangifer</taxon>
    </lineage>
</organism>
<protein>
    <submittedName>
        <fullName evidence="1">Uncharacterized protein</fullName>
    </submittedName>
</protein>
<reference evidence="1" key="1">
    <citation type="submission" date="2023-04" db="EMBL/GenBank/DDBJ databases">
        <authorList>
            <consortium name="ELIXIR-Norway"/>
        </authorList>
    </citation>
    <scope>NUCLEOTIDE SEQUENCE [LARGE SCALE GENOMIC DNA]</scope>
</reference>
<proteinExistence type="predicted"/>
<dbReference type="EMBL" id="OX460345">
    <property type="protein sequence ID" value="CAI9173840.1"/>
    <property type="molecule type" value="Genomic_DNA"/>
</dbReference>
<gene>
    <name evidence="1" type="ORF">MRATA1EN1_LOCUS22802</name>
</gene>
<sequence>MGSSAVLPASRSPDTRLPEGLAWQLRGPAGGAHAMWEPPVPFSLNAPRVPAFFPVLTPGGRGPVLSDFRLLLPLLTSPRQEATRKWSFLLPLCQHSHSETYWHSTPLSLSLNLL</sequence>
<keyword evidence="2" id="KW-1185">Reference proteome</keyword>
<accession>A0ABN8ZK02</accession>
<evidence type="ECO:0000313" key="2">
    <source>
        <dbReference type="Proteomes" id="UP001176941"/>
    </source>
</evidence>